<organism evidence="1 2">
    <name type="scientific">Flavobacterium frigidarium</name>
    <dbReference type="NCBI Taxonomy" id="99286"/>
    <lineage>
        <taxon>Bacteria</taxon>
        <taxon>Pseudomonadati</taxon>
        <taxon>Bacteroidota</taxon>
        <taxon>Flavobacteriia</taxon>
        <taxon>Flavobacteriales</taxon>
        <taxon>Flavobacteriaceae</taxon>
        <taxon>Flavobacterium</taxon>
    </lineage>
</organism>
<name>A0ABV4KGU2_9FLAO</name>
<dbReference type="EMBL" id="JASMRN010000010">
    <property type="protein sequence ID" value="MEZ7516092.1"/>
    <property type="molecule type" value="Genomic_DNA"/>
</dbReference>
<dbReference type="SUPFAM" id="SSF52540">
    <property type="entry name" value="P-loop containing nucleoside triphosphate hydrolases"/>
    <property type="match status" value="1"/>
</dbReference>
<dbReference type="InterPro" id="IPR027417">
    <property type="entry name" value="P-loop_NTPase"/>
</dbReference>
<comment type="caution">
    <text evidence="1">The sequence shown here is derived from an EMBL/GenBank/DDBJ whole genome shotgun (WGS) entry which is preliminary data.</text>
</comment>
<keyword evidence="2" id="KW-1185">Reference proteome</keyword>
<evidence type="ECO:0000313" key="2">
    <source>
        <dbReference type="Proteomes" id="UP001568894"/>
    </source>
</evidence>
<evidence type="ECO:0008006" key="3">
    <source>
        <dbReference type="Google" id="ProtNLM"/>
    </source>
</evidence>
<accession>A0ABV4KGU2</accession>
<reference evidence="1 2" key="1">
    <citation type="submission" date="2023-05" db="EMBL/GenBank/DDBJ databases">
        <title>Adaptations of aquatic viruses from atmosphere-close ecosystems of the Central Arctic Ocean.</title>
        <authorList>
            <person name="Rahlff J."/>
            <person name="Holmfeldt K."/>
        </authorList>
    </citation>
    <scope>NUCLEOTIDE SEQUENCE [LARGE SCALE GENOMIC DNA]</scope>
    <source>
        <strain evidence="1 2">Arc14</strain>
    </source>
</reference>
<evidence type="ECO:0000313" key="1">
    <source>
        <dbReference type="EMBL" id="MEZ7516092.1"/>
    </source>
</evidence>
<dbReference type="RefSeq" id="WP_371571086.1">
    <property type="nucleotide sequence ID" value="NZ_JASMRN010000010.1"/>
</dbReference>
<dbReference type="Proteomes" id="UP001568894">
    <property type="component" value="Unassembled WGS sequence"/>
</dbReference>
<proteinExistence type="predicted"/>
<protein>
    <recommendedName>
        <fullName evidence="3">G domain-containing protein</fullName>
    </recommendedName>
</protein>
<gene>
    <name evidence="1" type="ORF">QO192_12465</name>
</gene>
<sequence>MKFFVISGAPNTGKTTAINNVAEWLTSGVITTDIYGKLLPIFLPNTKGKYSDFSIVIISHGKKIIIPSATDDRPWMNKLIEKIKQNPDAEIVITSCRDIDLEREYFLTNLRPYASFLLESPLGKITRKNKERLVAAQKWYKNTLILMHQHILSNNPYNL</sequence>